<name>A0A318EB63_9GAMM</name>
<reference evidence="2 3" key="1">
    <citation type="submission" date="2018-04" db="EMBL/GenBank/DDBJ databases">
        <title>Genomic Encyclopedia of Type Strains, Phase IV (KMG-IV): sequencing the most valuable type-strain genomes for metagenomic binning, comparative biology and taxonomic classification.</title>
        <authorList>
            <person name="Goeker M."/>
        </authorList>
    </citation>
    <scope>NUCLEOTIDE SEQUENCE [LARGE SCALE GENOMIC DNA]</scope>
    <source>
        <strain evidence="2 3">DSM 104150</strain>
    </source>
</reference>
<dbReference type="OrthoDB" id="9767435at2"/>
<organism evidence="2 3">
    <name type="scientific">Sinimarinibacterium flocculans</name>
    <dbReference type="NCBI Taxonomy" id="985250"/>
    <lineage>
        <taxon>Bacteria</taxon>
        <taxon>Pseudomonadati</taxon>
        <taxon>Pseudomonadota</taxon>
        <taxon>Gammaproteobacteria</taxon>
        <taxon>Nevskiales</taxon>
        <taxon>Nevskiaceae</taxon>
        <taxon>Sinimarinibacterium</taxon>
    </lineage>
</organism>
<keyword evidence="2" id="KW-0808">Transferase</keyword>
<evidence type="ECO:0000259" key="1">
    <source>
        <dbReference type="Pfam" id="PF04230"/>
    </source>
</evidence>
<accession>A0A318EB63</accession>
<gene>
    <name evidence="2" type="ORF">C8D93_103329</name>
</gene>
<dbReference type="Proteomes" id="UP000248330">
    <property type="component" value="Unassembled WGS sequence"/>
</dbReference>
<dbReference type="GO" id="GO:0016740">
    <property type="term" value="F:transferase activity"/>
    <property type="evidence" value="ECO:0007669"/>
    <property type="project" value="UniProtKB-KW"/>
</dbReference>
<comment type="caution">
    <text evidence="2">The sequence shown here is derived from an EMBL/GenBank/DDBJ whole genome shotgun (WGS) entry which is preliminary data.</text>
</comment>
<dbReference type="RefSeq" id="WP_110264667.1">
    <property type="nucleotide sequence ID" value="NZ_CAWNXA010000003.1"/>
</dbReference>
<dbReference type="InterPro" id="IPR007345">
    <property type="entry name" value="Polysacch_pyruvyl_Trfase"/>
</dbReference>
<dbReference type="EMBL" id="QICN01000003">
    <property type="protein sequence ID" value="PXV69753.1"/>
    <property type="molecule type" value="Genomic_DNA"/>
</dbReference>
<feature type="domain" description="Polysaccharide pyruvyl transferase" evidence="1">
    <location>
        <begin position="31"/>
        <end position="309"/>
    </location>
</feature>
<evidence type="ECO:0000313" key="2">
    <source>
        <dbReference type="EMBL" id="PXV69753.1"/>
    </source>
</evidence>
<dbReference type="AlphaFoldDB" id="A0A318EB63"/>
<keyword evidence="3" id="KW-1185">Reference proteome</keyword>
<protein>
    <submittedName>
        <fullName evidence="2">Polysaccharide pyruvyl transferase</fullName>
    </submittedName>
</protein>
<evidence type="ECO:0000313" key="3">
    <source>
        <dbReference type="Proteomes" id="UP000248330"/>
    </source>
</evidence>
<dbReference type="Pfam" id="PF04230">
    <property type="entry name" value="PS_pyruv_trans"/>
    <property type="match status" value="1"/>
</dbReference>
<sequence>MRNPYFVSRPYSCEFIEGERSAERLRRTGSNTGNLLFIHALKRVVRHERYSCGVKLNPSSVREQHDGLIVPAANWLKPNAALGKLAHLVESSKLPCVMVGLGAQATSYDRVPALDEGTVRLVRVIAERSHSISVRGQFSAEVLNHYGVKNVTVTGCPSMLWQVRAPVAVRRNGPDRPARVTVGTSRAGTTELIRTQTVRNRLSILLSAAAMKHGWDYVAQTEVHDIGVATSEISDAAGREQAAEYLRLAFQTSDDSAISDYLQRHLKVFFRIPDWLDYAVTRDFIFGTRLHGVIIGLIAGVPSLLLTHDTRTEEAAQWMGLPSVSATTVLQAKKLDLQRLYESIDLDSLNSRMQKYYAEFRRFFELNNVETNLVTT</sequence>
<proteinExistence type="predicted"/>